<protein>
    <submittedName>
        <fullName evidence="1">Uncharacterized protein</fullName>
    </submittedName>
</protein>
<keyword evidence="2" id="KW-1185">Reference proteome</keyword>
<dbReference type="AlphaFoldDB" id="A0A1H8P730"/>
<reference evidence="1 2" key="1">
    <citation type="submission" date="2016-10" db="EMBL/GenBank/DDBJ databases">
        <authorList>
            <person name="de Groot N.N."/>
        </authorList>
    </citation>
    <scope>NUCLEOTIDE SEQUENCE [LARGE SCALE GENOMIC DNA]</scope>
    <source>
        <strain evidence="1 2">DSM 27842</strain>
    </source>
</reference>
<accession>A0A1H8P730</accession>
<proteinExistence type="predicted"/>
<name>A0A1H8P730_9RHOB</name>
<dbReference type="EMBL" id="FODS01000004">
    <property type="protein sequence ID" value="SEO37333.1"/>
    <property type="molecule type" value="Genomic_DNA"/>
</dbReference>
<organism evidence="1 2">
    <name type="scientific">Salinihabitans flavidus</name>
    <dbReference type="NCBI Taxonomy" id="569882"/>
    <lineage>
        <taxon>Bacteria</taxon>
        <taxon>Pseudomonadati</taxon>
        <taxon>Pseudomonadota</taxon>
        <taxon>Alphaproteobacteria</taxon>
        <taxon>Rhodobacterales</taxon>
        <taxon>Roseobacteraceae</taxon>
        <taxon>Salinihabitans</taxon>
    </lineage>
</organism>
<evidence type="ECO:0000313" key="1">
    <source>
        <dbReference type="EMBL" id="SEO37333.1"/>
    </source>
</evidence>
<sequence length="72" mass="7540">MAACPYRDTDSAGHGPAAFAAYLPVKNFDLVLGGRPAQVLAAQILLSVSKDILDGCNLSLRSGAGPLLRREE</sequence>
<gene>
    <name evidence="1" type="ORF">SAMN04490248_104154</name>
</gene>
<dbReference type="Proteomes" id="UP000198893">
    <property type="component" value="Unassembled WGS sequence"/>
</dbReference>
<evidence type="ECO:0000313" key="2">
    <source>
        <dbReference type="Proteomes" id="UP000198893"/>
    </source>
</evidence>